<organism evidence="1">
    <name type="scientific">Opuntia streptacantha</name>
    <name type="common">Prickly pear cactus</name>
    <name type="synonym">Opuntia cardona</name>
    <dbReference type="NCBI Taxonomy" id="393608"/>
    <lineage>
        <taxon>Eukaryota</taxon>
        <taxon>Viridiplantae</taxon>
        <taxon>Streptophyta</taxon>
        <taxon>Embryophyta</taxon>
        <taxon>Tracheophyta</taxon>
        <taxon>Spermatophyta</taxon>
        <taxon>Magnoliopsida</taxon>
        <taxon>eudicotyledons</taxon>
        <taxon>Gunneridae</taxon>
        <taxon>Pentapetalae</taxon>
        <taxon>Caryophyllales</taxon>
        <taxon>Cactineae</taxon>
        <taxon>Cactaceae</taxon>
        <taxon>Opuntioideae</taxon>
        <taxon>Opuntia</taxon>
    </lineage>
</organism>
<protein>
    <submittedName>
        <fullName evidence="1">Uncharacterized protein</fullName>
    </submittedName>
</protein>
<name>A0A7C9A2E3_OPUST</name>
<sequence length="130" mass="14465">MLSLLPLAMANSASRAAANPALLQLLLLIPLVPFSDFRWIFPVRHRLTMWQATSFEITSHRPSLARIKNSSSSVLLHMVTSGVDDTYGFRWWSPMDLEVARTPRTRYPFQLITRPPAASILASSSGLSGL</sequence>
<dbReference type="AlphaFoldDB" id="A0A7C9A2E3"/>
<reference evidence="1" key="1">
    <citation type="journal article" date="2013" name="J. Plant Res.">
        <title>Effect of fungi and light on seed germination of three Opuntia species from semiarid lands of central Mexico.</title>
        <authorList>
            <person name="Delgado-Sanchez P."/>
            <person name="Jimenez-Bremont J.F."/>
            <person name="Guerrero-Gonzalez Mde L."/>
            <person name="Flores J."/>
        </authorList>
    </citation>
    <scope>NUCLEOTIDE SEQUENCE</scope>
    <source>
        <tissue evidence="1">Cladode</tissue>
    </source>
</reference>
<dbReference type="EMBL" id="GISG01187887">
    <property type="protein sequence ID" value="MBA4655455.1"/>
    <property type="molecule type" value="Transcribed_RNA"/>
</dbReference>
<accession>A0A7C9A2E3</accession>
<reference evidence="1" key="2">
    <citation type="submission" date="2020-07" db="EMBL/GenBank/DDBJ databases">
        <authorList>
            <person name="Vera ALvarez R."/>
            <person name="Arias-Moreno D.M."/>
            <person name="Jimenez-Jacinto V."/>
            <person name="Jimenez-Bremont J.F."/>
            <person name="Swaminathan K."/>
            <person name="Moose S.P."/>
            <person name="Guerrero-Gonzalez M.L."/>
            <person name="Marino-Ramirez L."/>
            <person name="Landsman D."/>
            <person name="Rodriguez-Kessler M."/>
            <person name="Delgado-Sanchez P."/>
        </authorList>
    </citation>
    <scope>NUCLEOTIDE SEQUENCE</scope>
    <source>
        <tissue evidence="1">Cladode</tissue>
    </source>
</reference>
<evidence type="ECO:0000313" key="1">
    <source>
        <dbReference type="EMBL" id="MBA4655455.1"/>
    </source>
</evidence>
<dbReference type="EMBL" id="GISG01187888">
    <property type="protein sequence ID" value="MBA4655456.1"/>
    <property type="molecule type" value="Transcribed_RNA"/>
</dbReference>
<proteinExistence type="predicted"/>